<proteinExistence type="inferred from homology"/>
<dbReference type="Pfam" id="PF01839">
    <property type="entry name" value="FG-GAP"/>
    <property type="match status" value="2"/>
</dbReference>
<keyword evidence="5" id="KW-0130">Cell adhesion</keyword>
<evidence type="ECO:0000256" key="4">
    <source>
        <dbReference type="PROSITE-ProRule" id="PRU00803"/>
    </source>
</evidence>
<gene>
    <name evidence="6" type="ORF">NQ318_023093</name>
</gene>
<keyword evidence="5" id="KW-0401">Integrin</keyword>
<dbReference type="PANTHER" id="PTHR23220">
    <property type="entry name" value="INTEGRIN ALPHA"/>
    <property type="match status" value="1"/>
</dbReference>
<keyword evidence="7" id="KW-1185">Reference proteome</keyword>
<dbReference type="GO" id="GO:0098609">
    <property type="term" value="P:cell-cell adhesion"/>
    <property type="evidence" value="ECO:0007669"/>
    <property type="project" value="TreeGrafter"/>
</dbReference>
<dbReference type="Proteomes" id="UP001162162">
    <property type="component" value="Unassembled WGS sequence"/>
</dbReference>
<dbReference type="InterPro" id="IPR013517">
    <property type="entry name" value="FG-GAP"/>
</dbReference>
<dbReference type="GO" id="GO:0008305">
    <property type="term" value="C:integrin complex"/>
    <property type="evidence" value="ECO:0007669"/>
    <property type="project" value="InterPro"/>
</dbReference>
<dbReference type="GO" id="GO:0033627">
    <property type="term" value="P:cell adhesion mediated by integrin"/>
    <property type="evidence" value="ECO:0007669"/>
    <property type="project" value="TreeGrafter"/>
</dbReference>
<dbReference type="PROSITE" id="PS51470">
    <property type="entry name" value="FG_GAP"/>
    <property type="match status" value="2"/>
</dbReference>
<keyword evidence="5" id="KW-0675">Receptor</keyword>
<comment type="subcellular location">
    <subcellularLocation>
        <location evidence="5">Membrane</location>
        <topology evidence="5">Single-pass type I membrane protein</topology>
    </subcellularLocation>
</comment>
<dbReference type="PANTHER" id="PTHR23220:SF122">
    <property type="entry name" value="INTEGRIN ALPHA-PS1"/>
    <property type="match status" value="1"/>
</dbReference>
<dbReference type="EMBL" id="JAPWTK010001310">
    <property type="protein sequence ID" value="KAJ8933060.1"/>
    <property type="molecule type" value="Genomic_DNA"/>
</dbReference>
<keyword evidence="3" id="KW-0325">Glycoprotein</keyword>
<dbReference type="GO" id="GO:0009897">
    <property type="term" value="C:external side of plasma membrane"/>
    <property type="evidence" value="ECO:0007669"/>
    <property type="project" value="TreeGrafter"/>
</dbReference>
<sequence>MEITKEGAVYIYYDNKQCIHVSKKIIAWDKSRFGFSMTSLVDINKDGYNDVAIGAPYEDNHGAVYIYLGSQNGLNDEPSQVIRIQKLNTLGYSLSGGIDMDNNGYPDLLVGAY</sequence>
<comment type="caution">
    <text evidence="6">The sequence shown here is derived from an EMBL/GenBank/DDBJ whole genome shotgun (WGS) entry which is preliminary data.</text>
</comment>
<dbReference type="InterPro" id="IPR013519">
    <property type="entry name" value="Int_alpha_beta-p"/>
</dbReference>
<evidence type="ECO:0000313" key="7">
    <source>
        <dbReference type="Proteomes" id="UP001162162"/>
    </source>
</evidence>
<dbReference type="InterPro" id="IPR000413">
    <property type="entry name" value="Integrin_alpha"/>
</dbReference>
<dbReference type="SMART" id="SM00191">
    <property type="entry name" value="Int_alpha"/>
    <property type="match status" value="1"/>
</dbReference>
<evidence type="ECO:0000313" key="6">
    <source>
        <dbReference type="EMBL" id="KAJ8933060.1"/>
    </source>
</evidence>
<dbReference type="Gene3D" id="2.130.10.130">
    <property type="entry name" value="Integrin alpha, N-terminal"/>
    <property type="match status" value="1"/>
</dbReference>
<dbReference type="GO" id="GO:0005178">
    <property type="term" value="F:integrin binding"/>
    <property type="evidence" value="ECO:0007669"/>
    <property type="project" value="TreeGrafter"/>
</dbReference>
<evidence type="ECO:0000256" key="1">
    <source>
        <dbReference type="ARBA" id="ARBA00022729"/>
    </source>
</evidence>
<dbReference type="AlphaFoldDB" id="A0AAV8X3F5"/>
<organism evidence="6 7">
    <name type="scientific">Aromia moschata</name>
    <dbReference type="NCBI Taxonomy" id="1265417"/>
    <lineage>
        <taxon>Eukaryota</taxon>
        <taxon>Metazoa</taxon>
        <taxon>Ecdysozoa</taxon>
        <taxon>Arthropoda</taxon>
        <taxon>Hexapoda</taxon>
        <taxon>Insecta</taxon>
        <taxon>Pterygota</taxon>
        <taxon>Neoptera</taxon>
        <taxon>Endopterygota</taxon>
        <taxon>Coleoptera</taxon>
        <taxon>Polyphaga</taxon>
        <taxon>Cucujiformia</taxon>
        <taxon>Chrysomeloidea</taxon>
        <taxon>Cerambycidae</taxon>
        <taxon>Cerambycinae</taxon>
        <taxon>Callichromatini</taxon>
        <taxon>Aromia</taxon>
    </lineage>
</organism>
<dbReference type="GO" id="GO:0007229">
    <property type="term" value="P:integrin-mediated signaling pathway"/>
    <property type="evidence" value="ECO:0007669"/>
    <property type="project" value="UniProtKB-KW"/>
</dbReference>
<evidence type="ECO:0000256" key="3">
    <source>
        <dbReference type="ARBA" id="ARBA00023180"/>
    </source>
</evidence>
<protein>
    <submittedName>
        <fullName evidence="6">Uncharacterized protein</fullName>
    </submittedName>
</protein>
<dbReference type="SUPFAM" id="SSF69318">
    <property type="entry name" value="Integrin alpha N-terminal domain"/>
    <property type="match status" value="1"/>
</dbReference>
<comment type="similarity">
    <text evidence="5">Belongs to the integrin alpha chain family.</text>
</comment>
<evidence type="ECO:0000256" key="5">
    <source>
        <dbReference type="RuleBase" id="RU003762"/>
    </source>
</evidence>
<feature type="repeat" description="FG-GAP" evidence="4">
    <location>
        <begin position="77"/>
        <end position="113"/>
    </location>
</feature>
<reference evidence="6" key="1">
    <citation type="journal article" date="2023" name="Insect Mol. Biol.">
        <title>Genome sequencing provides insights into the evolution of gene families encoding plant cell wall-degrading enzymes in longhorned beetles.</title>
        <authorList>
            <person name="Shin N.R."/>
            <person name="Okamura Y."/>
            <person name="Kirsch R."/>
            <person name="Pauchet Y."/>
        </authorList>
    </citation>
    <scope>NUCLEOTIDE SEQUENCE</scope>
    <source>
        <strain evidence="6">AMC_N1</strain>
    </source>
</reference>
<dbReference type="GO" id="GO:0007160">
    <property type="term" value="P:cell-matrix adhesion"/>
    <property type="evidence" value="ECO:0007669"/>
    <property type="project" value="TreeGrafter"/>
</dbReference>
<keyword evidence="2" id="KW-0677">Repeat</keyword>
<feature type="repeat" description="FG-GAP" evidence="4">
    <location>
        <begin position="17"/>
        <end position="76"/>
    </location>
</feature>
<keyword evidence="1" id="KW-0732">Signal</keyword>
<dbReference type="PRINTS" id="PR01185">
    <property type="entry name" value="INTEGRINA"/>
</dbReference>
<dbReference type="InterPro" id="IPR028994">
    <property type="entry name" value="Integrin_alpha_N"/>
</dbReference>
<accession>A0AAV8X3F5</accession>
<evidence type="ECO:0000256" key="2">
    <source>
        <dbReference type="ARBA" id="ARBA00022737"/>
    </source>
</evidence>
<name>A0AAV8X3F5_9CUCU</name>